<feature type="transmembrane region" description="Helical" evidence="1">
    <location>
        <begin position="235"/>
        <end position="254"/>
    </location>
</feature>
<dbReference type="GO" id="GO:0016747">
    <property type="term" value="F:acyltransferase activity, transferring groups other than amino-acyl groups"/>
    <property type="evidence" value="ECO:0007669"/>
    <property type="project" value="InterPro"/>
</dbReference>
<accession>A0A510V6U0</accession>
<feature type="transmembrane region" description="Helical" evidence="1">
    <location>
        <begin position="301"/>
        <end position="318"/>
    </location>
</feature>
<comment type="caution">
    <text evidence="3">The sequence shown here is derived from an EMBL/GenBank/DDBJ whole genome shotgun (WGS) entry which is preliminary data.</text>
</comment>
<keyword evidence="1" id="KW-1133">Transmembrane helix</keyword>
<sequence length="357" mass="39306">MAGSAGRINSLQWLRFAAAFAVLLYHGAAYLSIMRGDQWAVSVVPSWLGAVGVAVFFALSGYLMSVMMMRYDASRFLLHRVVRLYPIYFVIVGLVVLAGVWSPIKPPLDVNALLLLPYGGSSYALGVEWTLVLEIVFYIFVAVLIALKLQKSAASALIGWLGLILIHNVLRPDNPAVNVFPAHQLPFIALNTAFAFGMLLPLVVTRWSPHPVLALILGTATWQLGSSINVTWSRWGLGFGAALVVLSLVRFTGWRTLFGDTTLGRLGNHLGNYSYALYLVHVPVIRTVYAVFPLLSPRRSFLLAVVVALLLSMPLGWLDMRMYRTLRARVDAGTPRVLAICASVFVALFAVQLVRFF</sequence>
<name>A0A510V6U0_9CELL</name>
<dbReference type="RefSeq" id="WP_186813374.1">
    <property type="nucleotide sequence ID" value="NZ_BJUB01000006.1"/>
</dbReference>
<evidence type="ECO:0000256" key="1">
    <source>
        <dbReference type="SAM" id="Phobius"/>
    </source>
</evidence>
<gene>
    <name evidence="3" type="ORF">CXY01_21610</name>
</gene>
<feature type="transmembrane region" description="Helical" evidence="1">
    <location>
        <begin position="182"/>
        <end position="204"/>
    </location>
</feature>
<feature type="transmembrane region" description="Helical" evidence="1">
    <location>
        <begin position="153"/>
        <end position="170"/>
    </location>
</feature>
<dbReference type="PANTHER" id="PTHR23028">
    <property type="entry name" value="ACETYLTRANSFERASE"/>
    <property type="match status" value="1"/>
</dbReference>
<feature type="domain" description="Acyltransferase 3" evidence="2">
    <location>
        <begin position="9"/>
        <end position="316"/>
    </location>
</feature>
<keyword evidence="3" id="KW-0808">Transferase</keyword>
<dbReference type="GO" id="GO:0000271">
    <property type="term" value="P:polysaccharide biosynthetic process"/>
    <property type="evidence" value="ECO:0007669"/>
    <property type="project" value="TreeGrafter"/>
</dbReference>
<keyword evidence="1" id="KW-0472">Membrane</keyword>
<reference evidence="3 4" key="1">
    <citation type="submission" date="2019-07" db="EMBL/GenBank/DDBJ databases">
        <title>Whole genome shotgun sequence of Cellulomonas xylanilytica NBRC 101102.</title>
        <authorList>
            <person name="Hosoyama A."/>
            <person name="Uohara A."/>
            <person name="Ohji S."/>
            <person name="Ichikawa N."/>
        </authorList>
    </citation>
    <scope>NUCLEOTIDE SEQUENCE [LARGE SCALE GENOMIC DNA]</scope>
    <source>
        <strain evidence="3 4">NBRC 101102</strain>
    </source>
</reference>
<evidence type="ECO:0000313" key="3">
    <source>
        <dbReference type="EMBL" id="GEK21641.1"/>
    </source>
</evidence>
<keyword evidence="1" id="KW-0812">Transmembrane</keyword>
<protein>
    <submittedName>
        <fullName evidence="3">Acyltransferase</fullName>
    </submittedName>
</protein>
<organism evidence="3 4">
    <name type="scientific">Cellulomonas xylanilytica</name>
    <dbReference type="NCBI Taxonomy" id="233583"/>
    <lineage>
        <taxon>Bacteria</taxon>
        <taxon>Bacillati</taxon>
        <taxon>Actinomycetota</taxon>
        <taxon>Actinomycetes</taxon>
        <taxon>Micrococcales</taxon>
        <taxon>Cellulomonadaceae</taxon>
        <taxon>Cellulomonas</taxon>
    </lineage>
</organism>
<dbReference type="GO" id="GO:0016020">
    <property type="term" value="C:membrane"/>
    <property type="evidence" value="ECO:0007669"/>
    <property type="project" value="TreeGrafter"/>
</dbReference>
<proteinExistence type="predicted"/>
<feature type="transmembrane region" description="Helical" evidence="1">
    <location>
        <begin position="275"/>
        <end position="295"/>
    </location>
</feature>
<dbReference type="InterPro" id="IPR050879">
    <property type="entry name" value="Acyltransferase_3"/>
</dbReference>
<dbReference type="EMBL" id="BJUB01000006">
    <property type="protein sequence ID" value="GEK21641.1"/>
    <property type="molecule type" value="Genomic_DNA"/>
</dbReference>
<dbReference type="AlphaFoldDB" id="A0A510V6U0"/>
<dbReference type="InterPro" id="IPR002656">
    <property type="entry name" value="Acyl_transf_3_dom"/>
</dbReference>
<dbReference type="PANTHER" id="PTHR23028:SF131">
    <property type="entry name" value="BLR2367 PROTEIN"/>
    <property type="match status" value="1"/>
</dbReference>
<feature type="transmembrane region" description="Helical" evidence="1">
    <location>
        <begin position="338"/>
        <end position="356"/>
    </location>
</feature>
<dbReference type="Pfam" id="PF01757">
    <property type="entry name" value="Acyl_transf_3"/>
    <property type="match status" value="1"/>
</dbReference>
<evidence type="ECO:0000313" key="4">
    <source>
        <dbReference type="Proteomes" id="UP000321118"/>
    </source>
</evidence>
<feature type="transmembrane region" description="Helical" evidence="1">
    <location>
        <begin position="124"/>
        <end position="146"/>
    </location>
</feature>
<feature type="transmembrane region" description="Helical" evidence="1">
    <location>
        <begin position="12"/>
        <end position="33"/>
    </location>
</feature>
<feature type="transmembrane region" description="Helical" evidence="1">
    <location>
        <begin position="39"/>
        <end position="63"/>
    </location>
</feature>
<dbReference type="Proteomes" id="UP000321118">
    <property type="component" value="Unassembled WGS sequence"/>
</dbReference>
<keyword evidence="4" id="KW-1185">Reference proteome</keyword>
<evidence type="ECO:0000259" key="2">
    <source>
        <dbReference type="Pfam" id="PF01757"/>
    </source>
</evidence>
<keyword evidence="3" id="KW-0012">Acyltransferase</keyword>
<feature type="transmembrane region" description="Helical" evidence="1">
    <location>
        <begin position="84"/>
        <end position="104"/>
    </location>
</feature>